<feature type="transmembrane region" description="Helical" evidence="3">
    <location>
        <begin position="309"/>
        <end position="325"/>
    </location>
</feature>
<feature type="transmembrane region" description="Helical" evidence="3">
    <location>
        <begin position="234"/>
        <end position="252"/>
    </location>
</feature>
<feature type="transmembrane region" description="Helical" evidence="3">
    <location>
        <begin position="495"/>
        <end position="513"/>
    </location>
</feature>
<dbReference type="InterPro" id="IPR019286">
    <property type="entry name" value="DUF2339_TM"/>
</dbReference>
<accession>A0A6N6VGT3</accession>
<keyword evidence="3" id="KW-0472">Membrane</keyword>
<protein>
    <submittedName>
        <fullName evidence="4">DUF2339 domain-containing protein</fullName>
    </submittedName>
</protein>
<keyword evidence="3" id="KW-1133">Transmembrane helix</keyword>
<dbReference type="EMBL" id="WESC01000008">
    <property type="protein sequence ID" value="KAB7739918.1"/>
    <property type="molecule type" value="Genomic_DNA"/>
</dbReference>
<name>A0A6N6VGT3_9HYPH</name>
<gene>
    <name evidence="4" type="ORF">F2P47_10440</name>
</gene>
<comment type="caution">
    <text evidence="4">The sequence shown here is derived from an EMBL/GenBank/DDBJ whole genome shotgun (WGS) entry which is preliminary data.</text>
</comment>
<feature type="transmembrane region" description="Helical" evidence="3">
    <location>
        <begin position="610"/>
        <end position="629"/>
    </location>
</feature>
<feature type="transmembrane region" description="Helical" evidence="3">
    <location>
        <begin position="346"/>
        <end position="363"/>
    </location>
</feature>
<evidence type="ECO:0000256" key="3">
    <source>
        <dbReference type="SAM" id="Phobius"/>
    </source>
</evidence>
<feature type="transmembrane region" description="Helical" evidence="3">
    <location>
        <begin position="712"/>
        <end position="729"/>
    </location>
</feature>
<evidence type="ECO:0000256" key="1">
    <source>
        <dbReference type="SAM" id="Coils"/>
    </source>
</evidence>
<feature type="transmembrane region" description="Helical" evidence="3">
    <location>
        <begin position="208"/>
        <end position="227"/>
    </location>
</feature>
<dbReference type="Pfam" id="PF10101">
    <property type="entry name" value="DUF2339"/>
    <property type="match status" value="1"/>
</dbReference>
<feature type="compositionally biased region" description="Low complexity" evidence="2">
    <location>
        <begin position="85"/>
        <end position="100"/>
    </location>
</feature>
<dbReference type="PIRSF" id="PIRSF035905">
    <property type="entry name" value="UCP035905_mp"/>
    <property type="match status" value="1"/>
</dbReference>
<feature type="transmembrane region" description="Helical" evidence="3">
    <location>
        <begin position="396"/>
        <end position="414"/>
    </location>
</feature>
<feature type="transmembrane region" description="Helical" evidence="3">
    <location>
        <begin position="470"/>
        <end position="489"/>
    </location>
</feature>
<evidence type="ECO:0000313" key="4">
    <source>
        <dbReference type="EMBL" id="KAB7739918.1"/>
    </source>
</evidence>
<feature type="transmembrane region" description="Helical" evidence="3">
    <location>
        <begin position="769"/>
        <end position="787"/>
    </location>
</feature>
<reference evidence="4 5" key="1">
    <citation type="submission" date="2019-09" db="EMBL/GenBank/DDBJ databases">
        <title>Parvibaculum sedimenti sp. nov., isolated from sediment.</title>
        <authorList>
            <person name="Wang Y."/>
        </authorList>
    </citation>
    <scope>NUCLEOTIDE SEQUENCE [LARGE SCALE GENOMIC DNA]</scope>
    <source>
        <strain evidence="4 5">HXT-9</strain>
    </source>
</reference>
<dbReference type="AlphaFoldDB" id="A0A6N6VGT3"/>
<keyword evidence="3" id="KW-0812">Transmembrane</keyword>
<feature type="transmembrane region" description="Helical" evidence="3">
    <location>
        <begin position="838"/>
        <end position="856"/>
    </location>
</feature>
<feature type="coiled-coil region" evidence="1">
    <location>
        <begin position="29"/>
        <end position="56"/>
    </location>
</feature>
<feature type="compositionally biased region" description="Basic and acidic residues" evidence="2">
    <location>
        <begin position="68"/>
        <end position="78"/>
    </location>
</feature>
<feature type="transmembrane region" description="Helical" evidence="3">
    <location>
        <begin position="369"/>
        <end position="389"/>
    </location>
</feature>
<dbReference type="PANTHER" id="PTHR38434:SF1">
    <property type="entry name" value="BLL2549 PROTEIN"/>
    <property type="match status" value="1"/>
</dbReference>
<feature type="transmembrane region" description="Helical" evidence="3">
    <location>
        <begin position="744"/>
        <end position="762"/>
    </location>
</feature>
<keyword evidence="5" id="KW-1185">Reference proteome</keyword>
<feature type="transmembrane region" description="Helical" evidence="3">
    <location>
        <begin position="258"/>
        <end position="275"/>
    </location>
</feature>
<keyword evidence="1" id="KW-0175">Coiled coil</keyword>
<feature type="transmembrane region" description="Helical" evidence="3">
    <location>
        <begin position="553"/>
        <end position="573"/>
    </location>
</feature>
<feature type="transmembrane region" description="Helical" evidence="3">
    <location>
        <begin position="580"/>
        <end position="598"/>
    </location>
</feature>
<evidence type="ECO:0000256" key="2">
    <source>
        <dbReference type="SAM" id="MobiDB-lite"/>
    </source>
</evidence>
<feature type="transmembrane region" description="Helical" evidence="3">
    <location>
        <begin position="116"/>
        <end position="135"/>
    </location>
</feature>
<feature type="transmembrane region" description="Helical" evidence="3">
    <location>
        <begin position="674"/>
        <end position="692"/>
    </location>
</feature>
<dbReference type="Proteomes" id="UP000468901">
    <property type="component" value="Unassembled WGS sequence"/>
</dbReference>
<dbReference type="PANTHER" id="PTHR38434">
    <property type="entry name" value="BLL2549 PROTEIN"/>
    <property type="match status" value="1"/>
</dbReference>
<feature type="transmembrane region" description="Helical" evidence="3">
    <location>
        <begin position="182"/>
        <end position="202"/>
    </location>
</feature>
<feature type="transmembrane region" description="Helical" evidence="3">
    <location>
        <begin position="525"/>
        <end position="547"/>
    </location>
</feature>
<feature type="transmembrane region" description="Helical" evidence="3">
    <location>
        <begin position="282"/>
        <end position="303"/>
    </location>
</feature>
<organism evidence="4 5">
    <name type="scientific">Parvibaculum sedimenti</name>
    <dbReference type="NCBI Taxonomy" id="2608632"/>
    <lineage>
        <taxon>Bacteria</taxon>
        <taxon>Pseudomonadati</taxon>
        <taxon>Pseudomonadota</taxon>
        <taxon>Alphaproteobacteria</taxon>
        <taxon>Hyphomicrobiales</taxon>
        <taxon>Parvibaculaceae</taxon>
        <taxon>Parvibaculum</taxon>
    </lineage>
</organism>
<feature type="transmembrane region" description="Helical" evidence="3">
    <location>
        <begin position="811"/>
        <end position="831"/>
    </location>
</feature>
<feature type="region of interest" description="Disordered" evidence="2">
    <location>
        <begin position="68"/>
        <end position="100"/>
    </location>
</feature>
<feature type="transmembrane region" description="Helical" evidence="3">
    <location>
        <begin position="434"/>
        <end position="458"/>
    </location>
</feature>
<feature type="transmembrane region" description="Helical" evidence="3">
    <location>
        <begin position="862"/>
        <end position="882"/>
    </location>
</feature>
<dbReference type="InterPro" id="IPR014600">
    <property type="entry name" value="UCP035905_mem"/>
</dbReference>
<feature type="transmembrane region" description="Helical" evidence="3">
    <location>
        <begin position="141"/>
        <end position="161"/>
    </location>
</feature>
<dbReference type="RefSeq" id="WP_152216298.1">
    <property type="nucleotide sequence ID" value="NZ_WESC01000008.1"/>
</dbReference>
<feature type="transmembrane region" description="Helical" evidence="3">
    <location>
        <begin position="641"/>
        <end position="662"/>
    </location>
</feature>
<feature type="transmembrane region" description="Helical" evidence="3">
    <location>
        <begin position="6"/>
        <end position="24"/>
    </location>
</feature>
<sequence>MEFFSLLALGLVGWFIWITVSTATSRSRIDGLAREVAALKRELQQTRAAAPDAEKTTNAGIPAEVAAREEPTAEEPHAHPGWSVAPPAATPQPAASAPAKPIAAREGLEKAFGTRWTVWLGGVAIALGAIFLVQYSIQSGYFGPGVRVALSTLLSAILLATGEFMRRRPHIAPLPQDRAAQVPPILTAAGLVAAYATTYAAYALYDMIGPMAAFILLGLLSIAAMLLAGLHASYVGAIGLMGSVLTPALVQSESPKPEILFLYLTFVLGTSMATSNIRGWRWLDAATLVASIIWPVLWIAGPWQPGDELVVGFHLLALYGLRLFLNLGESSEETGTQAPRRISTGALIRASAILTGLFVVALLDAGHDGPAALAILAIYASGSVAAAWAREKFLPAVATSAPIAIIGISLWSIPLGDWMGEPDFWFTHFLAQPLPADAVSTFLWASALAGALYAIAGYARLASGRPHRTWSLASALTPLALFVVAYARVTNFTPEAPWAGFAIGLAILCGMLTKQMSLRLSEPGYETATASYATATVGFLAAAFAIILRNEWLTVALALLVPGLAWVQSYLPLRMLGRLAVILTGVVIVRLIFNPALLQHDIGETIIFNALLYGYGAPAAFLAWGAWLYRRLARDEIADPLEAAAILLAVVLSNLEINHAFAHGHAFTLAKYDLAQNGAHLIVWLLASALLFRRNMSTPRAHYRAGATILRFLSYIFLIIGLTFFSPLIDDEPITEPLLLDRMLLAYFLPALIAACYSALANRDSRHRLALIMASASFIAGFAYYSLEVRRFFHTGSIALSVAPGSEAESYAFSAAWLILGGALLAAAFVTRSQMVRFTSLAVVMLVVAKVFILDMAGLTGILRAASFLGLGGALIGIGLFYQKVVFRNPAEG</sequence>
<proteinExistence type="predicted"/>
<evidence type="ECO:0000313" key="5">
    <source>
        <dbReference type="Proteomes" id="UP000468901"/>
    </source>
</evidence>